<dbReference type="EMBL" id="CP051167">
    <property type="protein sequence ID" value="QIZ70660.1"/>
    <property type="molecule type" value="Genomic_DNA"/>
</dbReference>
<protein>
    <submittedName>
        <fullName evidence="1">Uncharacterized protein</fullName>
    </submittedName>
</protein>
<dbReference type="RefSeq" id="WP_168568815.1">
    <property type="nucleotide sequence ID" value="NZ_CP051167.1"/>
</dbReference>
<sequence>MPMLQYQLMRMGKIPTGVHPFVKSSVSPQDSPGRRRLWQWYRLAIAAIARLRSF</sequence>
<evidence type="ECO:0000313" key="1">
    <source>
        <dbReference type="EMBL" id="QIZ70660.1"/>
    </source>
</evidence>
<proteinExistence type="predicted"/>
<reference evidence="1 2" key="1">
    <citation type="submission" date="2020-04" db="EMBL/GenBank/DDBJ databases">
        <authorList>
            <person name="Basu S."/>
            <person name="Maruthanayagam V."/>
            <person name="Chakraborty S."/>
            <person name="Pramanik A."/>
            <person name="Mukherjee J."/>
            <person name="Brink B."/>
        </authorList>
    </citation>
    <scope>NUCLEOTIDE SEQUENCE [LARGE SCALE GENOMIC DNA]</scope>
    <source>
        <strain evidence="1 2">AP17</strain>
    </source>
</reference>
<dbReference type="AlphaFoldDB" id="A0A6H1TXK7"/>
<keyword evidence="2" id="KW-1185">Reference proteome</keyword>
<dbReference type="Proteomes" id="UP000500857">
    <property type="component" value="Chromosome"/>
</dbReference>
<name>A0A6H1TXK7_9CYAN</name>
<gene>
    <name evidence="1" type="ORF">HCG48_08775</name>
</gene>
<organism evidence="1 2">
    <name type="scientific">Oxynema aestuarii AP17</name>
    <dbReference type="NCBI Taxonomy" id="2064643"/>
    <lineage>
        <taxon>Bacteria</taxon>
        <taxon>Bacillati</taxon>
        <taxon>Cyanobacteriota</taxon>
        <taxon>Cyanophyceae</taxon>
        <taxon>Oscillatoriophycideae</taxon>
        <taxon>Oscillatoriales</taxon>
        <taxon>Oscillatoriaceae</taxon>
        <taxon>Oxynema</taxon>
        <taxon>Oxynema aestuarii</taxon>
    </lineage>
</organism>
<evidence type="ECO:0000313" key="2">
    <source>
        <dbReference type="Proteomes" id="UP000500857"/>
    </source>
</evidence>
<accession>A0A6H1TXK7</accession>
<dbReference type="KEGG" id="oxy:HCG48_08775"/>